<evidence type="ECO:0000256" key="2">
    <source>
        <dbReference type="ARBA" id="ARBA00022741"/>
    </source>
</evidence>
<gene>
    <name evidence="6" type="ORF">GCM10025770_26630</name>
</gene>
<dbReference type="InterPro" id="IPR003959">
    <property type="entry name" value="ATPase_AAA_core"/>
</dbReference>
<evidence type="ECO:0000313" key="7">
    <source>
        <dbReference type="Proteomes" id="UP001500547"/>
    </source>
</evidence>
<dbReference type="InterPro" id="IPR003593">
    <property type="entry name" value="AAA+_ATPase"/>
</dbReference>
<evidence type="ECO:0000259" key="5">
    <source>
        <dbReference type="SMART" id="SM00382"/>
    </source>
</evidence>
<name>A0ABP9QUQ8_9RHOO</name>
<dbReference type="SUPFAM" id="SSF52540">
    <property type="entry name" value="P-loop containing nucleoside triphosphate hydrolases"/>
    <property type="match status" value="1"/>
</dbReference>
<reference evidence="7" key="1">
    <citation type="journal article" date="2019" name="Int. J. Syst. Evol. Microbiol.">
        <title>The Global Catalogue of Microorganisms (GCM) 10K type strain sequencing project: providing services to taxonomists for standard genome sequencing and annotation.</title>
        <authorList>
            <consortium name="The Broad Institute Genomics Platform"/>
            <consortium name="The Broad Institute Genome Sequencing Center for Infectious Disease"/>
            <person name="Wu L."/>
            <person name="Ma J."/>
        </authorList>
    </citation>
    <scope>NUCLEOTIDE SEQUENCE [LARGE SCALE GENOMIC DNA]</scope>
    <source>
        <strain evidence="7">JCM 18715</strain>
    </source>
</reference>
<keyword evidence="7" id="KW-1185">Reference proteome</keyword>
<feature type="region of interest" description="Disordered" evidence="4">
    <location>
        <begin position="52"/>
        <end position="71"/>
    </location>
</feature>
<dbReference type="Pfam" id="PF00004">
    <property type="entry name" value="AAA"/>
    <property type="match status" value="1"/>
</dbReference>
<protein>
    <recommendedName>
        <fullName evidence="5">AAA+ ATPase domain-containing protein</fullName>
    </recommendedName>
</protein>
<dbReference type="PANTHER" id="PTHR23073">
    <property type="entry name" value="26S PROTEASOME REGULATORY SUBUNIT"/>
    <property type="match status" value="1"/>
</dbReference>
<keyword evidence="3" id="KW-0067">ATP-binding</keyword>
<keyword evidence="2" id="KW-0547">Nucleotide-binding</keyword>
<dbReference type="InterPro" id="IPR027417">
    <property type="entry name" value="P-loop_NTPase"/>
</dbReference>
<dbReference type="CDD" id="cd19481">
    <property type="entry name" value="RecA-like_protease"/>
    <property type="match status" value="1"/>
</dbReference>
<dbReference type="SMART" id="SM00382">
    <property type="entry name" value="AAA"/>
    <property type="match status" value="1"/>
</dbReference>
<evidence type="ECO:0000313" key="6">
    <source>
        <dbReference type="EMBL" id="GAA5167642.1"/>
    </source>
</evidence>
<dbReference type="EMBL" id="BAABLD010000008">
    <property type="protein sequence ID" value="GAA5167642.1"/>
    <property type="molecule type" value="Genomic_DNA"/>
</dbReference>
<sequence>MEYQHRETAMDDQTDLHRLADALIANGQDLERELDWFASQLELRLKAYFGDPSQSPPLPQEGTPPPDLSASQSSWSRFLQRYDISAAERLLIVLALVPHLRPQLLDVLLTRNDVTQRPFTEFGGYTGRPDAMAGSGFIPSIETAQFLLAGDLLTERLKVASMLEPEARLARLDVLYTSHVAPGEPRSSAALRLSPRFVATITRGQDERPAFNEYFPARRITSGLRWDELVLPEATLAQLDEIRNWLQHGSTLLDDWGMGHRLRPGYTSLFCGPPGTGKTLSAALLGKLCGCEVYKVDLSMVVSKYIGETEKNLARIFEQAEDRRWILFFDEADALFGKRTQVSDSHDRYANQEVSYLLQRIEDFRGVVILATNLKGNIDDAFLRRFQSVVHFPLPRSAERLRLWREAFPPRATLEPRLDLARLAERHELSGGTIMNVSRYAALRALARADTTILASDVEEGIRRELNKEGRAL</sequence>
<dbReference type="Proteomes" id="UP001500547">
    <property type="component" value="Unassembled WGS sequence"/>
</dbReference>
<organism evidence="6 7">
    <name type="scientific">Viridibacterium curvum</name>
    <dbReference type="NCBI Taxonomy" id="1101404"/>
    <lineage>
        <taxon>Bacteria</taxon>
        <taxon>Pseudomonadati</taxon>
        <taxon>Pseudomonadota</taxon>
        <taxon>Betaproteobacteria</taxon>
        <taxon>Rhodocyclales</taxon>
        <taxon>Rhodocyclaceae</taxon>
        <taxon>Viridibacterium</taxon>
    </lineage>
</organism>
<accession>A0ABP9QUQ8</accession>
<evidence type="ECO:0000256" key="3">
    <source>
        <dbReference type="ARBA" id="ARBA00022840"/>
    </source>
</evidence>
<feature type="compositionally biased region" description="Pro residues" evidence="4">
    <location>
        <begin position="54"/>
        <end position="67"/>
    </location>
</feature>
<proteinExistence type="inferred from homology"/>
<feature type="domain" description="AAA+ ATPase" evidence="5">
    <location>
        <begin position="264"/>
        <end position="396"/>
    </location>
</feature>
<dbReference type="Gene3D" id="3.40.50.300">
    <property type="entry name" value="P-loop containing nucleotide triphosphate hydrolases"/>
    <property type="match status" value="1"/>
</dbReference>
<dbReference type="InterPro" id="IPR050221">
    <property type="entry name" value="26S_Proteasome_ATPase"/>
</dbReference>
<comment type="similarity">
    <text evidence="1">Belongs to the AAA ATPase family.</text>
</comment>
<evidence type="ECO:0000256" key="4">
    <source>
        <dbReference type="SAM" id="MobiDB-lite"/>
    </source>
</evidence>
<comment type="caution">
    <text evidence="6">The sequence shown here is derived from an EMBL/GenBank/DDBJ whole genome shotgun (WGS) entry which is preliminary data.</text>
</comment>
<evidence type="ECO:0000256" key="1">
    <source>
        <dbReference type="ARBA" id="ARBA00006914"/>
    </source>
</evidence>